<protein>
    <submittedName>
        <fullName evidence="1">Uncharacterized protein</fullName>
    </submittedName>
</protein>
<sequence length="334" mass="36404">MRARNELSNARIERRVAVHALRTALTSMACTPPCIIRSCPVAAFRRSCRCGRQLVRRSRIVGGRDAYDGEFPWIVSLRINGQHECGGTIIGKRWILTAAHCLQRATLRNLRVRVGEYHLYQAESGHSSLDLAPEKLLLHPLFGQPKRLSNDIGLLRLASDIPLGAFAVPACLPSASDRSLYASGKNGTVAGWGYVRELRLGEHPALLALVRAGIPTTAAADSFKDESLSAYMTDVLQKVEVQLMSNGQCNGLYIEAKKSIRVAREQLCAGHKEGKKDACTGDSGGPLMVLADNTYVVIGVVSGGIGCARPLLPGLYTRITSYMPWIMSHLRSSR</sequence>
<organism evidence="1 2">
    <name type="scientific">Hyalomma asiaticum</name>
    <name type="common">Tick</name>
    <dbReference type="NCBI Taxonomy" id="266040"/>
    <lineage>
        <taxon>Eukaryota</taxon>
        <taxon>Metazoa</taxon>
        <taxon>Ecdysozoa</taxon>
        <taxon>Arthropoda</taxon>
        <taxon>Chelicerata</taxon>
        <taxon>Arachnida</taxon>
        <taxon>Acari</taxon>
        <taxon>Parasitiformes</taxon>
        <taxon>Ixodida</taxon>
        <taxon>Ixodoidea</taxon>
        <taxon>Ixodidae</taxon>
        <taxon>Hyalomminae</taxon>
        <taxon>Hyalomma</taxon>
    </lineage>
</organism>
<name>A0ACB7S5U9_HYAAI</name>
<comment type="caution">
    <text evidence="1">The sequence shown here is derived from an EMBL/GenBank/DDBJ whole genome shotgun (WGS) entry which is preliminary data.</text>
</comment>
<keyword evidence="2" id="KW-1185">Reference proteome</keyword>
<dbReference type="Proteomes" id="UP000821845">
    <property type="component" value="Chromosome 5"/>
</dbReference>
<evidence type="ECO:0000313" key="2">
    <source>
        <dbReference type="Proteomes" id="UP000821845"/>
    </source>
</evidence>
<accession>A0ACB7S5U9</accession>
<dbReference type="EMBL" id="CM023485">
    <property type="protein sequence ID" value="KAH6930000.1"/>
    <property type="molecule type" value="Genomic_DNA"/>
</dbReference>
<reference evidence="1" key="1">
    <citation type="submission" date="2020-05" db="EMBL/GenBank/DDBJ databases">
        <title>Large-scale comparative analyses of tick genomes elucidate their genetic diversity and vector capacities.</title>
        <authorList>
            <person name="Jia N."/>
            <person name="Wang J."/>
            <person name="Shi W."/>
            <person name="Du L."/>
            <person name="Sun Y."/>
            <person name="Zhan W."/>
            <person name="Jiang J."/>
            <person name="Wang Q."/>
            <person name="Zhang B."/>
            <person name="Ji P."/>
            <person name="Sakyi L.B."/>
            <person name="Cui X."/>
            <person name="Yuan T."/>
            <person name="Jiang B."/>
            <person name="Yang W."/>
            <person name="Lam T.T.-Y."/>
            <person name="Chang Q."/>
            <person name="Ding S."/>
            <person name="Wang X."/>
            <person name="Zhu J."/>
            <person name="Ruan X."/>
            <person name="Zhao L."/>
            <person name="Wei J."/>
            <person name="Que T."/>
            <person name="Du C."/>
            <person name="Cheng J."/>
            <person name="Dai P."/>
            <person name="Han X."/>
            <person name="Huang E."/>
            <person name="Gao Y."/>
            <person name="Liu J."/>
            <person name="Shao H."/>
            <person name="Ye R."/>
            <person name="Li L."/>
            <person name="Wei W."/>
            <person name="Wang X."/>
            <person name="Wang C."/>
            <person name="Yang T."/>
            <person name="Huo Q."/>
            <person name="Li W."/>
            <person name="Guo W."/>
            <person name="Chen H."/>
            <person name="Zhou L."/>
            <person name="Ni X."/>
            <person name="Tian J."/>
            <person name="Zhou Y."/>
            <person name="Sheng Y."/>
            <person name="Liu T."/>
            <person name="Pan Y."/>
            <person name="Xia L."/>
            <person name="Li J."/>
            <person name="Zhao F."/>
            <person name="Cao W."/>
        </authorList>
    </citation>
    <scope>NUCLEOTIDE SEQUENCE</scope>
    <source>
        <strain evidence="1">Hyas-2018</strain>
    </source>
</reference>
<evidence type="ECO:0000313" key="1">
    <source>
        <dbReference type="EMBL" id="KAH6930000.1"/>
    </source>
</evidence>
<proteinExistence type="predicted"/>
<gene>
    <name evidence="1" type="ORF">HPB50_007940</name>
</gene>